<feature type="transmembrane region" description="Helical" evidence="3">
    <location>
        <begin position="479"/>
        <end position="499"/>
    </location>
</feature>
<gene>
    <name evidence="7" type="ORF">dnm_024480</name>
</gene>
<evidence type="ECO:0000256" key="1">
    <source>
        <dbReference type="ARBA" id="ARBA00022801"/>
    </source>
</evidence>
<keyword evidence="1" id="KW-0378">Hydrolase</keyword>
<dbReference type="Gene3D" id="3.30.450.20">
    <property type="entry name" value="PAS domain"/>
    <property type="match status" value="1"/>
</dbReference>
<dbReference type="SMART" id="SM00304">
    <property type="entry name" value="HAMP"/>
    <property type="match status" value="1"/>
</dbReference>
<dbReference type="PANTHER" id="PTHR43156:SF9">
    <property type="entry name" value="HAMP DOMAIN-CONTAINING PROTEIN"/>
    <property type="match status" value="1"/>
</dbReference>
<dbReference type="InterPro" id="IPR000700">
    <property type="entry name" value="PAS-assoc_C"/>
</dbReference>
<dbReference type="CDD" id="cd00130">
    <property type="entry name" value="PAS"/>
    <property type="match status" value="1"/>
</dbReference>
<keyword evidence="3" id="KW-0812">Transmembrane</keyword>
<accession>A0A975BJT1</accession>
<dbReference type="GO" id="GO:0016791">
    <property type="term" value="F:phosphatase activity"/>
    <property type="evidence" value="ECO:0007669"/>
    <property type="project" value="TreeGrafter"/>
</dbReference>
<evidence type="ECO:0000259" key="4">
    <source>
        <dbReference type="PROSITE" id="PS50112"/>
    </source>
</evidence>
<dbReference type="InterPro" id="IPR001932">
    <property type="entry name" value="PPM-type_phosphatase-like_dom"/>
</dbReference>
<dbReference type="Pfam" id="PF00672">
    <property type="entry name" value="HAMP"/>
    <property type="match status" value="1"/>
</dbReference>
<dbReference type="AlphaFoldDB" id="A0A975BJT1"/>
<dbReference type="Pfam" id="PF07228">
    <property type="entry name" value="SpoIIE"/>
    <property type="match status" value="1"/>
</dbReference>
<dbReference type="InterPro" id="IPR000014">
    <property type="entry name" value="PAS"/>
</dbReference>
<dbReference type="GO" id="GO:0007165">
    <property type="term" value="P:signal transduction"/>
    <property type="evidence" value="ECO:0007669"/>
    <property type="project" value="InterPro"/>
</dbReference>
<dbReference type="PROSITE" id="PS50113">
    <property type="entry name" value="PAC"/>
    <property type="match status" value="1"/>
</dbReference>
<dbReference type="PROSITE" id="PS50112">
    <property type="entry name" value="PAS"/>
    <property type="match status" value="1"/>
</dbReference>
<dbReference type="PANTHER" id="PTHR43156">
    <property type="entry name" value="STAGE II SPORULATION PROTEIN E-RELATED"/>
    <property type="match status" value="1"/>
</dbReference>
<evidence type="ECO:0000256" key="2">
    <source>
        <dbReference type="SAM" id="Coils"/>
    </source>
</evidence>
<dbReference type="Proteomes" id="UP000663722">
    <property type="component" value="Chromosome"/>
</dbReference>
<sequence length="976" mass="111210">MIMKWTIGRKMSLIGVMIFMALAIPASNAYLTNRAIQYASAQASVRNEQLELIKKLNAAHLNLMSSATDAIIAKSEGDIDTERMRSINANVKFFENNFKKLEEIADTGEEKQLVSTIRDVFPKLSEGIKTDLVKLIRESTAKLQEIKTNFIRTDARLYSEGEQIENDLAKLFAAVQREREEATYDATLRIQQIDLINKLMRLHSDMILSAKNAIIDKRNGKVNSRRAEVIRESVKFVMNNLDNLVDIVDTPYTKAEKEVAEHFCYMFPKLAKRIHSDLAELTENHPDEPELIQINDVLDMYSHRIADDLAKIFHFVRTGQSEATDLELLQNDKFTTINQMMRAHSELMITSMRALTYRNEGRITEERMEIIDRNVAFITENLDSLINMAATDDEDIAAQNTIVMFPKLARGIRSDLKQLIEESALEIKNIETDFIRMKHALDHYGSQTRDALVKMLVSVQRKQKHAAEASARQISRSTLLGFLTFFVTLALIVPVFFLIRRSIVIPLHRLKESSDRLAQGNLNQEIDIRQNDELGSLARSFEYMRNSVREKIIQLQVKQASLKKAEEKYRSIFENAVEGIFQTTPDGLFISANPAQARIMGYNSPDEVILSEFGLVTECHIRPGGNDEPFSGILCKTDQIIGFETQYRRRDRSMIWVSVTARTARDSDGSVLYYEGSMLDITERKEKEKAERAREAAEAVNRKIMESIRYAKMIQASLLPSPEKLKIYLPDSFFIWMPRDIVSGDILFTDSFEGGFVVAVIDCTGHGVPGAFMTMIASSGLRRIIRDEGCSDPGEILKRLNFFVKTSLHQDTEYALSDDGLDAAIVSIQSSENKKLTSEKLTTDNCLLTTGDCLMTFAGARLPLICIHNHKVTTIKGDRQSIGYKRSDLNFNFSNHTIMIEKGMCFYMFTDGFTDQLGENEERRFGSRRFRELLNENSRKPFDEQRNALLRAFNVYKGENERQDDVTVVGFGFDNK</sequence>
<dbReference type="CDD" id="cd06225">
    <property type="entry name" value="HAMP"/>
    <property type="match status" value="1"/>
</dbReference>
<dbReference type="SUPFAM" id="SSF55785">
    <property type="entry name" value="PYP-like sensor domain (PAS domain)"/>
    <property type="match status" value="1"/>
</dbReference>
<evidence type="ECO:0000259" key="6">
    <source>
        <dbReference type="PROSITE" id="PS50885"/>
    </source>
</evidence>
<dbReference type="PROSITE" id="PS50885">
    <property type="entry name" value="HAMP"/>
    <property type="match status" value="1"/>
</dbReference>
<keyword evidence="8" id="KW-1185">Reference proteome</keyword>
<dbReference type="NCBIfam" id="TIGR00229">
    <property type="entry name" value="sensory_box"/>
    <property type="match status" value="1"/>
</dbReference>
<dbReference type="InterPro" id="IPR001610">
    <property type="entry name" value="PAC"/>
</dbReference>
<keyword evidence="2" id="KW-0175">Coiled coil</keyword>
<dbReference type="InterPro" id="IPR036457">
    <property type="entry name" value="PPM-type-like_dom_sf"/>
</dbReference>
<feature type="coiled-coil region" evidence="2">
    <location>
        <begin position="84"/>
        <end position="111"/>
    </location>
</feature>
<dbReference type="GO" id="GO:0016020">
    <property type="term" value="C:membrane"/>
    <property type="evidence" value="ECO:0007669"/>
    <property type="project" value="InterPro"/>
</dbReference>
<evidence type="ECO:0000313" key="7">
    <source>
        <dbReference type="EMBL" id="QTA86424.1"/>
    </source>
</evidence>
<evidence type="ECO:0000313" key="8">
    <source>
        <dbReference type="Proteomes" id="UP000663722"/>
    </source>
</evidence>
<reference evidence="7" key="1">
    <citation type="journal article" date="2021" name="Microb. Physiol.">
        <title>Proteogenomic Insights into the Physiology of Marine, Sulfate-Reducing, Filamentous Desulfonema limicola and Desulfonema magnum.</title>
        <authorList>
            <person name="Schnaars V."/>
            <person name="Wohlbrand L."/>
            <person name="Scheve S."/>
            <person name="Hinrichs C."/>
            <person name="Reinhardt R."/>
            <person name="Rabus R."/>
        </authorList>
    </citation>
    <scope>NUCLEOTIDE SEQUENCE</scope>
    <source>
        <strain evidence="7">4be13</strain>
    </source>
</reference>
<dbReference type="KEGG" id="dmm:dnm_024480"/>
<keyword evidence="3" id="KW-0472">Membrane</keyword>
<feature type="domain" description="PAS" evidence="4">
    <location>
        <begin position="565"/>
        <end position="606"/>
    </location>
</feature>
<organism evidence="7 8">
    <name type="scientific">Desulfonema magnum</name>
    <dbReference type="NCBI Taxonomy" id="45655"/>
    <lineage>
        <taxon>Bacteria</taxon>
        <taxon>Pseudomonadati</taxon>
        <taxon>Thermodesulfobacteriota</taxon>
        <taxon>Desulfobacteria</taxon>
        <taxon>Desulfobacterales</taxon>
        <taxon>Desulfococcaceae</taxon>
        <taxon>Desulfonema</taxon>
    </lineage>
</organism>
<dbReference type="InterPro" id="IPR035965">
    <property type="entry name" value="PAS-like_dom_sf"/>
</dbReference>
<dbReference type="Gene3D" id="3.60.40.10">
    <property type="entry name" value="PPM-type phosphatase domain"/>
    <property type="match status" value="1"/>
</dbReference>
<keyword evidence="3" id="KW-1133">Transmembrane helix</keyword>
<feature type="domain" description="HAMP" evidence="6">
    <location>
        <begin position="501"/>
        <end position="553"/>
    </location>
</feature>
<dbReference type="Pfam" id="PF13426">
    <property type="entry name" value="PAS_9"/>
    <property type="match status" value="1"/>
</dbReference>
<feature type="domain" description="PAC" evidence="5">
    <location>
        <begin position="641"/>
        <end position="693"/>
    </location>
</feature>
<dbReference type="EMBL" id="CP061800">
    <property type="protein sequence ID" value="QTA86424.1"/>
    <property type="molecule type" value="Genomic_DNA"/>
</dbReference>
<dbReference type="SUPFAM" id="SSF158472">
    <property type="entry name" value="HAMP domain-like"/>
    <property type="match status" value="1"/>
</dbReference>
<proteinExistence type="predicted"/>
<dbReference type="Gene3D" id="6.10.340.10">
    <property type="match status" value="1"/>
</dbReference>
<evidence type="ECO:0000259" key="5">
    <source>
        <dbReference type="PROSITE" id="PS50113"/>
    </source>
</evidence>
<dbReference type="SMART" id="SM00086">
    <property type="entry name" value="PAC"/>
    <property type="match status" value="1"/>
</dbReference>
<name>A0A975BJT1_9BACT</name>
<dbReference type="InterPro" id="IPR003660">
    <property type="entry name" value="HAMP_dom"/>
</dbReference>
<protein>
    <submittedName>
        <fullName evidence="7">PPM-type phosphatase domain-containing protein</fullName>
    </submittedName>
</protein>
<dbReference type="InterPro" id="IPR052016">
    <property type="entry name" value="Bact_Sigma-Reg"/>
</dbReference>
<evidence type="ECO:0000256" key="3">
    <source>
        <dbReference type="SAM" id="Phobius"/>
    </source>
</evidence>